<keyword evidence="5" id="KW-0378">Hydrolase</keyword>
<dbReference type="CDD" id="cd05660">
    <property type="entry name" value="M28_like_PA"/>
    <property type="match status" value="1"/>
</dbReference>
<keyword evidence="10" id="KW-1185">Reference proteome</keyword>
<keyword evidence="3" id="KW-0479">Metal-binding</keyword>
<dbReference type="Proteomes" id="UP001595904">
    <property type="component" value="Unassembled WGS sequence"/>
</dbReference>
<dbReference type="InterPro" id="IPR007484">
    <property type="entry name" value="Peptidase_M28"/>
</dbReference>
<dbReference type="InterPro" id="IPR046450">
    <property type="entry name" value="PA_dom_sf"/>
</dbReference>
<protein>
    <submittedName>
        <fullName evidence="9">M28 family metallopeptidase</fullName>
    </submittedName>
</protein>
<dbReference type="SUPFAM" id="SSF52025">
    <property type="entry name" value="PA domain"/>
    <property type="match status" value="1"/>
</dbReference>
<evidence type="ECO:0000256" key="1">
    <source>
        <dbReference type="ARBA" id="ARBA00022438"/>
    </source>
</evidence>
<keyword evidence="4 7" id="KW-0732">Signal</keyword>
<evidence type="ECO:0000256" key="4">
    <source>
        <dbReference type="ARBA" id="ARBA00022729"/>
    </source>
</evidence>
<dbReference type="PANTHER" id="PTHR12147">
    <property type="entry name" value="METALLOPEPTIDASE M28 FAMILY MEMBER"/>
    <property type="match status" value="1"/>
</dbReference>
<dbReference type="Pfam" id="PF04389">
    <property type="entry name" value="Peptidase_M28"/>
    <property type="match status" value="1"/>
</dbReference>
<dbReference type="SUPFAM" id="SSF53187">
    <property type="entry name" value="Zn-dependent exopeptidases"/>
    <property type="match status" value="1"/>
</dbReference>
<gene>
    <name evidence="9" type="ORF">ACFPN2_08660</name>
</gene>
<feature type="signal peptide" evidence="7">
    <location>
        <begin position="1"/>
        <end position="24"/>
    </location>
</feature>
<evidence type="ECO:0000313" key="9">
    <source>
        <dbReference type="EMBL" id="MFC4309148.1"/>
    </source>
</evidence>
<evidence type="ECO:0000256" key="6">
    <source>
        <dbReference type="ARBA" id="ARBA00022833"/>
    </source>
</evidence>
<evidence type="ECO:0000256" key="5">
    <source>
        <dbReference type="ARBA" id="ARBA00022801"/>
    </source>
</evidence>
<evidence type="ECO:0000256" key="3">
    <source>
        <dbReference type="ARBA" id="ARBA00022723"/>
    </source>
</evidence>
<dbReference type="CDD" id="cd04821">
    <property type="entry name" value="PA_M28_1_2"/>
    <property type="match status" value="1"/>
</dbReference>
<evidence type="ECO:0000256" key="2">
    <source>
        <dbReference type="ARBA" id="ARBA00022670"/>
    </source>
</evidence>
<evidence type="ECO:0000256" key="7">
    <source>
        <dbReference type="SAM" id="SignalP"/>
    </source>
</evidence>
<evidence type="ECO:0000259" key="8">
    <source>
        <dbReference type="Pfam" id="PF04389"/>
    </source>
</evidence>
<dbReference type="PANTHER" id="PTHR12147:SF56">
    <property type="entry name" value="AMINOPEPTIDASE YDR415C-RELATED"/>
    <property type="match status" value="1"/>
</dbReference>
<feature type="domain" description="Peptidase M28" evidence="8">
    <location>
        <begin position="304"/>
        <end position="518"/>
    </location>
</feature>
<evidence type="ECO:0000313" key="10">
    <source>
        <dbReference type="Proteomes" id="UP001595904"/>
    </source>
</evidence>
<dbReference type="EMBL" id="JBHSDU010000003">
    <property type="protein sequence ID" value="MFC4309148.1"/>
    <property type="molecule type" value="Genomic_DNA"/>
</dbReference>
<comment type="caution">
    <text evidence="9">The sequence shown here is derived from an EMBL/GenBank/DDBJ whole genome shotgun (WGS) entry which is preliminary data.</text>
</comment>
<dbReference type="InterPro" id="IPR045175">
    <property type="entry name" value="M28_fam"/>
</dbReference>
<proteinExistence type="predicted"/>
<dbReference type="Gene3D" id="3.40.630.10">
    <property type="entry name" value="Zn peptidases"/>
    <property type="match status" value="1"/>
</dbReference>
<sequence length="555" mass="60592">MHTRYLLRAALSGALALVTASALAAPSSVIDPEKITGHVRVLASDEFEGRAPASAGEKKTVDYLIAQLKASGLQPGGDPQESGRAWTQDVPLLRSEIKGPMSISVRTDSETLEWKQSEQIVIRAAQTGTNEVAINAAPIVFAGYGVTAPERKWDDFKGIDLKGKVVLMLVNDPDFETGQGDFGGKAMTYYGRWTYKFEEAARRGAAGVLVIHEEAPAAYPWATPANSDAAPMFDILRRNPLEQHTPMEGWIHRDAAVDLFKRAGLDFAELKAQAQTREFRPVTLQGVNFSTKFAVDTQRVISKNVVAIAPGKKHPSEYVVYSAHWDHVGVGRPDAKGDAIYNGAVDNAAGVAQVIEIARTFAAHEKTDRSVVFLFVTAEEKNLLGTEYYATNPLYPLATTVADLNTDAPRPTGPSKDFTTAGEGGVTLQDYVIAVAKEFDRYFTPDPLPAAGRFFRSDHFALAKRGVPAISFKSGTDLVDGGRALGEAFDKAYTSSRYHQPSDEFTADWRSDGIAADASLLYEVGRRLANSREWPTWKAGSEFKQIRDTTESQRR</sequence>
<reference evidence="10" key="1">
    <citation type="journal article" date="2019" name="Int. J. Syst. Evol. Microbiol.">
        <title>The Global Catalogue of Microorganisms (GCM) 10K type strain sequencing project: providing services to taxonomists for standard genome sequencing and annotation.</title>
        <authorList>
            <consortium name="The Broad Institute Genomics Platform"/>
            <consortium name="The Broad Institute Genome Sequencing Center for Infectious Disease"/>
            <person name="Wu L."/>
            <person name="Ma J."/>
        </authorList>
    </citation>
    <scope>NUCLEOTIDE SEQUENCE [LARGE SCALE GENOMIC DNA]</scope>
    <source>
        <strain evidence="10">CGMCC 1.10759</strain>
    </source>
</reference>
<accession>A0ABV8SNK3</accession>
<keyword evidence="1" id="KW-0031">Aminopeptidase</keyword>
<name>A0ABV8SNK3_9GAMM</name>
<organism evidence="9 10">
    <name type="scientific">Steroidobacter flavus</name>
    <dbReference type="NCBI Taxonomy" id="1842136"/>
    <lineage>
        <taxon>Bacteria</taxon>
        <taxon>Pseudomonadati</taxon>
        <taxon>Pseudomonadota</taxon>
        <taxon>Gammaproteobacteria</taxon>
        <taxon>Steroidobacterales</taxon>
        <taxon>Steroidobacteraceae</taxon>
        <taxon>Steroidobacter</taxon>
    </lineage>
</organism>
<feature type="chain" id="PRO_5047185288" evidence="7">
    <location>
        <begin position="25"/>
        <end position="555"/>
    </location>
</feature>
<keyword evidence="6" id="KW-0862">Zinc</keyword>
<dbReference type="Gene3D" id="3.50.30.30">
    <property type="match status" value="1"/>
</dbReference>
<keyword evidence="2" id="KW-0645">Protease</keyword>
<dbReference type="RefSeq" id="WP_380596211.1">
    <property type="nucleotide sequence ID" value="NZ_JBHSDU010000003.1"/>
</dbReference>